<name>A0A0Q3J6R6_BRADI</name>
<protein>
    <submittedName>
        <fullName evidence="1 2">Uncharacterized protein</fullName>
    </submittedName>
</protein>
<evidence type="ECO:0000313" key="2">
    <source>
        <dbReference type="EnsemblPlants" id="KQK08292"/>
    </source>
</evidence>
<dbReference type="Proteomes" id="UP000008810">
    <property type="component" value="Chromosome 2"/>
</dbReference>
<sequence length="78" mass="9696">MKKKYLVLCLACFTLFWYHYYHIGNKSFGNLFHYLLREYLVIRSEMENDSPDPLNRTIARKRRPRCYYYLTNSLFWTL</sequence>
<reference evidence="1 2" key="1">
    <citation type="journal article" date="2010" name="Nature">
        <title>Genome sequencing and analysis of the model grass Brachypodium distachyon.</title>
        <authorList>
            <consortium name="International Brachypodium Initiative"/>
        </authorList>
    </citation>
    <scope>NUCLEOTIDE SEQUENCE [LARGE SCALE GENOMIC DNA]</scope>
    <source>
        <strain evidence="1 2">Bd21</strain>
    </source>
</reference>
<dbReference type="EMBL" id="CM000881">
    <property type="protein sequence ID" value="KQK08292.1"/>
    <property type="molecule type" value="Genomic_DNA"/>
</dbReference>
<evidence type="ECO:0000313" key="1">
    <source>
        <dbReference type="EMBL" id="KQK08292.1"/>
    </source>
</evidence>
<dbReference type="AlphaFoldDB" id="A0A0Q3J6R6"/>
<keyword evidence="3" id="KW-1185">Reference proteome</keyword>
<accession>A0A0Q3J6R6</accession>
<dbReference type="Gramene" id="KQK08292">
    <property type="protein sequence ID" value="KQK08292"/>
    <property type="gene ID" value="BRADI_2g40956v3"/>
</dbReference>
<reference evidence="1" key="2">
    <citation type="submission" date="2017-06" db="EMBL/GenBank/DDBJ databases">
        <title>WGS assembly of Brachypodium distachyon.</title>
        <authorList>
            <consortium name="The International Brachypodium Initiative"/>
            <person name="Lucas S."/>
            <person name="Harmon-Smith M."/>
            <person name="Lail K."/>
            <person name="Tice H."/>
            <person name="Grimwood J."/>
            <person name="Bruce D."/>
            <person name="Barry K."/>
            <person name="Shu S."/>
            <person name="Lindquist E."/>
            <person name="Wang M."/>
            <person name="Pitluck S."/>
            <person name="Vogel J.P."/>
            <person name="Garvin D.F."/>
            <person name="Mockler T.C."/>
            <person name="Schmutz J."/>
            <person name="Rokhsar D."/>
            <person name="Bevan M.W."/>
        </authorList>
    </citation>
    <scope>NUCLEOTIDE SEQUENCE</scope>
    <source>
        <strain evidence="1">Bd21</strain>
    </source>
</reference>
<dbReference type="InParanoid" id="A0A0Q3J6R6"/>
<dbReference type="EnsemblPlants" id="KQK08292">
    <property type="protein sequence ID" value="KQK08292"/>
    <property type="gene ID" value="BRADI_2g40956v3"/>
</dbReference>
<gene>
    <name evidence="1" type="ORF">BRADI_2g40956v3</name>
</gene>
<organism evidence="1">
    <name type="scientific">Brachypodium distachyon</name>
    <name type="common">Purple false brome</name>
    <name type="synonym">Trachynia distachya</name>
    <dbReference type="NCBI Taxonomy" id="15368"/>
    <lineage>
        <taxon>Eukaryota</taxon>
        <taxon>Viridiplantae</taxon>
        <taxon>Streptophyta</taxon>
        <taxon>Embryophyta</taxon>
        <taxon>Tracheophyta</taxon>
        <taxon>Spermatophyta</taxon>
        <taxon>Magnoliopsida</taxon>
        <taxon>Liliopsida</taxon>
        <taxon>Poales</taxon>
        <taxon>Poaceae</taxon>
        <taxon>BOP clade</taxon>
        <taxon>Pooideae</taxon>
        <taxon>Stipodae</taxon>
        <taxon>Brachypodieae</taxon>
        <taxon>Brachypodium</taxon>
    </lineage>
</organism>
<proteinExistence type="predicted"/>
<reference evidence="2" key="3">
    <citation type="submission" date="2018-08" db="UniProtKB">
        <authorList>
            <consortium name="EnsemblPlants"/>
        </authorList>
    </citation>
    <scope>IDENTIFICATION</scope>
    <source>
        <strain evidence="2">cv. Bd21</strain>
    </source>
</reference>
<evidence type="ECO:0000313" key="3">
    <source>
        <dbReference type="Proteomes" id="UP000008810"/>
    </source>
</evidence>